<sequence length="211" mass="22674">MYVCAVSASQGKPEVARSLSSHSTTVAVTTLDPRRRRPTLPAARLTSHPITSHHNPPARRPPPAAKAANHPTARTSKRRAASGEQNTAKNALALIGTGQVHTCRLQHDARRGPMCSTEADADAGHLWIRCPVRTHHHPPARRSPPAAPTTLPRGRASRAPRAAGGGPRAEHRVKRARAGWYSIPQKPTRPAICPLHASNSNSPSSPLRSEY</sequence>
<reference evidence="2 3" key="1">
    <citation type="journal article" date="2015" name="Biotechnol. Biofuels">
        <title>Enhanced degradation of softwood versus hardwood by the white-rot fungus Pycnoporus coccineus.</title>
        <authorList>
            <person name="Couturier M."/>
            <person name="Navarro D."/>
            <person name="Chevret D."/>
            <person name="Henrissat B."/>
            <person name="Piumi F."/>
            <person name="Ruiz-Duenas F.J."/>
            <person name="Martinez A.T."/>
            <person name="Grigoriev I.V."/>
            <person name="Riley R."/>
            <person name="Lipzen A."/>
            <person name="Berrin J.G."/>
            <person name="Master E.R."/>
            <person name="Rosso M.N."/>
        </authorList>
    </citation>
    <scope>NUCLEOTIDE SEQUENCE [LARGE SCALE GENOMIC DNA]</scope>
    <source>
        <strain evidence="2 3">BRFM310</strain>
    </source>
</reference>
<evidence type="ECO:0000256" key="1">
    <source>
        <dbReference type="SAM" id="MobiDB-lite"/>
    </source>
</evidence>
<evidence type="ECO:0000313" key="2">
    <source>
        <dbReference type="EMBL" id="OSD04981.1"/>
    </source>
</evidence>
<dbReference type="Proteomes" id="UP000193067">
    <property type="component" value="Unassembled WGS sequence"/>
</dbReference>
<keyword evidence="3" id="KW-1185">Reference proteome</keyword>
<feature type="compositionally biased region" description="Low complexity" evidence="1">
    <location>
        <begin position="148"/>
        <end position="162"/>
    </location>
</feature>
<feature type="compositionally biased region" description="Low complexity" evidence="1">
    <location>
        <begin position="198"/>
        <end position="211"/>
    </location>
</feature>
<evidence type="ECO:0000313" key="3">
    <source>
        <dbReference type="Proteomes" id="UP000193067"/>
    </source>
</evidence>
<organism evidence="2 3">
    <name type="scientific">Trametes coccinea (strain BRFM310)</name>
    <name type="common">Pycnoporus coccineus</name>
    <dbReference type="NCBI Taxonomy" id="1353009"/>
    <lineage>
        <taxon>Eukaryota</taxon>
        <taxon>Fungi</taxon>
        <taxon>Dikarya</taxon>
        <taxon>Basidiomycota</taxon>
        <taxon>Agaricomycotina</taxon>
        <taxon>Agaricomycetes</taxon>
        <taxon>Polyporales</taxon>
        <taxon>Polyporaceae</taxon>
        <taxon>Trametes</taxon>
    </lineage>
</organism>
<name>A0A1Y2IXP0_TRAC3</name>
<feature type="compositionally biased region" description="Polar residues" evidence="1">
    <location>
        <begin position="18"/>
        <end position="28"/>
    </location>
</feature>
<dbReference type="AlphaFoldDB" id="A0A1Y2IXP0"/>
<accession>A0A1Y2IXP0</accession>
<feature type="compositionally biased region" description="Low complexity" evidence="1">
    <location>
        <begin position="65"/>
        <end position="74"/>
    </location>
</feature>
<gene>
    <name evidence="2" type="ORF">PYCCODRAFT_1270594</name>
</gene>
<proteinExistence type="predicted"/>
<feature type="region of interest" description="Disordered" evidence="1">
    <location>
        <begin position="134"/>
        <end position="211"/>
    </location>
</feature>
<feature type="region of interest" description="Disordered" evidence="1">
    <location>
        <begin position="16"/>
        <end position="85"/>
    </location>
</feature>
<protein>
    <submittedName>
        <fullName evidence="2">Uncharacterized protein</fullName>
    </submittedName>
</protein>
<dbReference type="EMBL" id="KZ084094">
    <property type="protein sequence ID" value="OSD04981.1"/>
    <property type="molecule type" value="Genomic_DNA"/>
</dbReference>